<evidence type="ECO:0000313" key="2">
    <source>
        <dbReference type="EMBL" id="VCX42672.1"/>
    </source>
</evidence>
<accession>A0A9X9QAV0</accession>
<evidence type="ECO:0000313" key="3">
    <source>
        <dbReference type="Proteomes" id="UP000269945"/>
    </source>
</evidence>
<organism evidence="2 3">
    <name type="scientific">Gulo gulo</name>
    <name type="common">Wolverine</name>
    <name type="synonym">Gluton</name>
    <dbReference type="NCBI Taxonomy" id="48420"/>
    <lineage>
        <taxon>Eukaryota</taxon>
        <taxon>Metazoa</taxon>
        <taxon>Chordata</taxon>
        <taxon>Craniata</taxon>
        <taxon>Vertebrata</taxon>
        <taxon>Euteleostomi</taxon>
        <taxon>Mammalia</taxon>
        <taxon>Eutheria</taxon>
        <taxon>Laurasiatheria</taxon>
        <taxon>Carnivora</taxon>
        <taxon>Caniformia</taxon>
        <taxon>Musteloidea</taxon>
        <taxon>Mustelidae</taxon>
        <taxon>Guloninae</taxon>
        <taxon>Gulo</taxon>
    </lineage>
</organism>
<sequence length="25" mass="2679">MEGAVLGRGLGGLKRKKKNKAKQNP</sequence>
<dbReference type="Proteomes" id="UP000269945">
    <property type="component" value="Unassembled WGS sequence"/>
</dbReference>
<dbReference type="EMBL" id="CYRY02046868">
    <property type="protein sequence ID" value="VCX42672.1"/>
    <property type="molecule type" value="Genomic_DNA"/>
</dbReference>
<protein>
    <submittedName>
        <fullName evidence="2">Uncharacterized protein</fullName>
    </submittedName>
</protein>
<reference evidence="2 3" key="1">
    <citation type="submission" date="2018-10" db="EMBL/GenBank/DDBJ databases">
        <authorList>
            <person name="Ekblom R."/>
            <person name="Jareborg N."/>
        </authorList>
    </citation>
    <scope>NUCLEOTIDE SEQUENCE [LARGE SCALE GENOMIC DNA]</scope>
    <source>
        <tissue evidence="2">Muscle</tissue>
    </source>
</reference>
<feature type="compositionally biased region" description="Basic residues" evidence="1">
    <location>
        <begin position="13"/>
        <end position="25"/>
    </location>
</feature>
<keyword evidence="3" id="KW-1185">Reference proteome</keyword>
<name>A0A9X9QAV0_GULGU</name>
<evidence type="ECO:0000256" key="1">
    <source>
        <dbReference type="SAM" id="MobiDB-lite"/>
    </source>
</evidence>
<feature type="compositionally biased region" description="Gly residues" evidence="1">
    <location>
        <begin position="1"/>
        <end position="12"/>
    </location>
</feature>
<feature type="region of interest" description="Disordered" evidence="1">
    <location>
        <begin position="1"/>
        <end position="25"/>
    </location>
</feature>
<comment type="caution">
    <text evidence="2">The sequence shown here is derived from an EMBL/GenBank/DDBJ whole genome shotgun (WGS) entry which is preliminary data.</text>
</comment>
<dbReference type="AlphaFoldDB" id="A0A9X9QAV0"/>
<gene>
    <name evidence="2" type="ORF">BN2614_LOCUS1</name>
</gene>
<proteinExistence type="predicted"/>